<feature type="transmembrane region" description="Helical" evidence="6">
    <location>
        <begin position="140"/>
        <end position="159"/>
    </location>
</feature>
<dbReference type="InterPro" id="IPR051784">
    <property type="entry name" value="Nod_factor_ABC_transporter"/>
</dbReference>
<name>A0ABW7ZFA9_9ACTN</name>
<dbReference type="EMBL" id="JBITLE010000001">
    <property type="protein sequence ID" value="MFI7261529.1"/>
    <property type="molecule type" value="Genomic_DNA"/>
</dbReference>
<evidence type="ECO:0000256" key="3">
    <source>
        <dbReference type="ARBA" id="ARBA00022989"/>
    </source>
</evidence>
<feature type="transmembrane region" description="Helical" evidence="6">
    <location>
        <begin position="231"/>
        <end position="252"/>
    </location>
</feature>
<reference evidence="8 9" key="1">
    <citation type="submission" date="2024-10" db="EMBL/GenBank/DDBJ databases">
        <title>The Natural Products Discovery Center: Release of the First 8490 Sequenced Strains for Exploring Actinobacteria Biosynthetic Diversity.</title>
        <authorList>
            <person name="Kalkreuter E."/>
            <person name="Kautsar S.A."/>
            <person name="Yang D."/>
            <person name="Bader C.D."/>
            <person name="Teijaro C.N."/>
            <person name="Fluegel L."/>
            <person name="Davis C.M."/>
            <person name="Simpson J.R."/>
            <person name="Lauterbach L."/>
            <person name="Steele A.D."/>
            <person name="Gui C."/>
            <person name="Meng S."/>
            <person name="Li G."/>
            <person name="Viehrig K."/>
            <person name="Ye F."/>
            <person name="Su P."/>
            <person name="Kiefer A.F."/>
            <person name="Nichols A."/>
            <person name="Cepeda A.J."/>
            <person name="Yan W."/>
            <person name="Fan B."/>
            <person name="Jiang Y."/>
            <person name="Adhikari A."/>
            <person name="Zheng C.-J."/>
            <person name="Schuster L."/>
            <person name="Cowan T.M."/>
            <person name="Smanski M.J."/>
            <person name="Chevrette M.G."/>
            <person name="De Carvalho L.P.S."/>
            <person name="Shen B."/>
        </authorList>
    </citation>
    <scope>NUCLEOTIDE SEQUENCE [LARGE SCALE GENOMIC DNA]</scope>
    <source>
        <strain evidence="8 9">NPDC049845</strain>
    </source>
</reference>
<comment type="subcellular location">
    <subcellularLocation>
        <location evidence="6">Cell membrane</location>
        <topology evidence="6">Multi-pass membrane protein</topology>
    </subcellularLocation>
    <subcellularLocation>
        <location evidence="1">Membrane</location>
        <topology evidence="1">Multi-pass membrane protein</topology>
    </subcellularLocation>
</comment>
<dbReference type="PROSITE" id="PS51012">
    <property type="entry name" value="ABC_TM2"/>
    <property type="match status" value="1"/>
</dbReference>
<feature type="transmembrane region" description="Helical" evidence="6">
    <location>
        <begin position="61"/>
        <end position="83"/>
    </location>
</feature>
<feature type="transmembrane region" description="Helical" evidence="6">
    <location>
        <begin position="30"/>
        <end position="49"/>
    </location>
</feature>
<evidence type="ECO:0000313" key="8">
    <source>
        <dbReference type="EMBL" id="MFI7261529.1"/>
    </source>
</evidence>
<gene>
    <name evidence="8" type="ORF">ACIBP4_04355</name>
</gene>
<evidence type="ECO:0000256" key="2">
    <source>
        <dbReference type="ARBA" id="ARBA00022692"/>
    </source>
</evidence>
<accession>A0ABW7ZFA9</accession>
<keyword evidence="9" id="KW-1185">Reference proteome</keyword>
<feature type="transmembrane region" description="Helical" evidence="6">
    <location>
        <begin position="171"/>
        <end position="190"/>
    </location>
</feature>
<keyword evidence="6" id="KW-1003">Cell membrane</keyword>
<organism evidence="8 9">
    <name type="scientific">Micromonospora maritima</name>
    <dbReference type="NCBI Taxonomy" id="986711"/>
    <lineage>
        <taxon>Bacteria</taxon>
        <taxon>Bacillati</taxon>
        <taxon>Actinomycetota</taxon>
        <taxon>Actinomycetes</taxon>
        <taxon>Micromonosporales</taxon>
        <taxon>Micromonosporaceae</taxon>
        <taxon>Micromonospora</taxon>
    </lineage>
</organism>
<dbReference type="InterPro" id="IPR013525">
    <property type="entry name" value="ABC2_TM"/>
</dbReference>
<evidence type="ECO:0000256" key="1">
    <source>
        <dbReference type="ARBA" id="ARBA00004141"/>
    </source>
</evidence>
<dbReference type="InterPro" id="IPR047817">
    <property type="entry name" value="ABC2_TM_bact-type"/>
</dbReference>
<evidence type="ECO:0000256" key="5">
    <source>
        <dbReference type="ARBA" id="ARBA00023251"/>
    </source>
</evidence>
<dbReference type="Proteomes" id="UP001612812">
    <property type="component" value="Unassembled WGS sequence"/>
</dbReference>
<proteinExistence type="inferred from homology"/>
<dbReference type="InterPro" id="IPR000412">
    <property type="entry name" value="ABC_2_transport"/>
</dbReference>
<feature type="domain" description="ABC transmembrane type-2" evidence="7">
    <location>
        <begin position="25"/>
        <end position="252"/>
    </location>
</feature>
<evidence type="ECO:0000259" key="7">
    <source>
        <dbReference type="PROSITE" id="PS51012"/>
    </source>
</evidence>
<evidence type="ECO:0000256" key="4">
    <source>
        <dbReference type="ARBA" id="ARBA00023136"/>
    </source>
</evidence>
<comment type="caution">
    <text evidence="8">The sequence shown here is derived from an EMBL/GenBank/DDBJ whole genome shotgun (WGS) entry which is preliminary data.</text>
</comment>
<keyword evidence="5" id="KW-0046">Antibiotic resistance</keyword>
<protein>
    <recommendedName>
        <fullName evidence="6">Transport permease protein</fullName>
    </recommendedName>
</protein>
<keyword evidence="3 6" id="KW-1133">Transmembrane helix</keyword>
<keyword evidence="4 6" id="KW-0472">Membrane</keyword>
<keyword evidence="6" id="KW-0813">Transport</keyword>
<comment type="similarity">
    <text evidence="6">Belongs to the ABC-2 integral membrane protein family.</text>
</comment>
<feature type="transmembrane region" description="Helical" evidence="6">
    <location>
        <begin position="112"/>
        <end position="133"/>
    </location>
</feature>
<dbReference type="PIRSF" id="PIRSF006648">
    <property type="entry name" value="DrrB"/>
    <property type="match status" value="1"/>
</dbReference>
<dbReference type="PANTHER" id="PTHR43229:SF2">
    <property type="entry name" value="NODULATION PROTEIN J"/>
    <property type="match status" value="1"/>
</dbReference>
<dbReference type="PANTHER" id="PTHR43229">
    <property type="entry name" value="NODULATION PROTEIN J"/>
    <property type="match status" value="1"/>
</dbReference>
<evidence type="ECO:0000313" key="9">
    <source>
        <dbReference type="Proteomes" id="UP001612812"/>
    </source>
</evidence>
<sequence>MNGFASTARLVVVGGMTSYRALFNWTTPSMYIGTLFASPLFQLLFFVYVGRGLGVAGDEFLIVGNAVLSCSVAGIFGGTMAIANERRYGTLGTVLLSPRSRAAIFLGRGLPYVLNGALVSVTMLGAAALLLGWRTPVDRLPALVLTTLVGAIACTAFGLTLGSVGLRLRDIWLVTNITSALMLLLTGVIVPSGELPALLRAIGSVLPLTHSVAAARHITDGDGFGAAGPDLLIEVGIAVAYTLIAVVLLRVFETEARRRAVLDAM</sequence>
<dbReference type="Pfam" id="PF01061">
    <property type="entry name" value="ABC2_membrane"/>
    <property type="match status" value="1"/>
</dbReference>
<evidence type="ECO:0000256" key="6">
    <source>
        <dbReference type="RuleBase" id="RU361157"/>
    </source>
</evidence>
<keyword evidence="2 6" id="KW-0812">Transmembrane</keyword>
<dbReference type="RefSeq" id="WP_396768520.1">
    <property type="nucleotide sequence ID" value="NZ_JBITLA010000002.1"/>
</dbReference>